<evidence type="ECO:0000313" key="1">
    <source>
        <dbReference type="EMBL" id="CAI9960373.1"/>
    </source>
</evidence>
<keyword evidence="3" id="KW-1185">Reference proteome</keyword>
<evidence type="ECO:0000313" key="2">
    <source>
        <dbReference type="EMBL" id="CAL5983711.1"/>
    </source>
</evidence>
<gene>
    <name evidence="1" type="ORF">HINF_LOCUS48018</name>
    <name evidence="2" type="ORF">HINF_LOCUS7752</name>
</gene>
<reference evidence="2 3" key="2">
    <citation type="submission" date="2024-07" db="EMBL/GenBank/DDBJ databases">
        <authorList>
            <person name="Akdeniz Z."/>
        </authorList>
    </citation>
    <scope>NUCLEOTIDE SEQUENCE [LARGE SCALE GENOMIC DNA]</scope>
</reference>
<evidence type="ECO:0000313" key="3">
    <source>
        <dbReference type="Proteomes" id="UP001642409"/>
    </source>
</evidence>
<comment type="caution">
    <text evidence="1">The sequence shown here is derived from an EMBL/GenBank/DDBJ whole genome shotgun (WGS) entry which is preliminary data.</text>
</comment>
<dbReference type="EMBL" id="CAXDID020000016">
    <property type="protein sequence ID" value="CAL5983711.1"/>
    <property type="molecule type" value="Genomic_DNA"/>
</dbReference>
<dbReference type="AlphaFoldDB" id="A0AA86V9P8"/>
<dbReference type="Proteomes" id="UP001642409">
    <property type="component" value="Unassembled WGS sequence"/>
</dbReference>
<reference evidence="1" key="1">
    <citation type="submission" date="2023-06" db="EMBL/GenBank/DDBJ databases">
        <authorList>
            <person name="Kurt Z."/>
        </authorList>
    </citation>
    <scope>NUCLEOTIDE SEQUENCE</scope>
</reference>
<dbReference type="EMBL" id="CATOUU010000931">
    <property type="protein sequence ID" value="CAI9960373.1"/>
    <property type="molecule type" value="Genomic_DNA"/>
</dbReference>
<organism evidence="1">
    <name type="scientific">Hexamita inflata</name>
    <dbReference type="NCBI Taxonomy" id="28002"/>
    <lineage>
        <taxon>Eukaryota</taxon>
        <taxon>Metamonada</taxon>
        <taxon>Diplomonadida</taxon>
        <taxon>Hexamitidae</taxon>
        <taxon>Hexamitinae</taxon>
        <taxon>Hexamita</taxon>
    </lineage>
</organism>
<accession>A0AA86V9P8</accession>
<sequence>MQVFIIYTFQKRPVILNCSKCITNNCYQNEHHDTICYDHFISESLCKQKCKQCEPIPTFAYPTIYQCIPDCSQCKTQNCYWNQRQIECDPHYKSMELCILECNGKCTELELMDAPYMVECTSE</sequence>
<protein>
    <submittedName>
        <fullName evidence="2">Hypothetical_protein</fullName>
    </submittedName>
</protein>
<name>A0AA86V9P8_9EUKA</name>
<proteinExistence type="predicted"/>